<dbReference type="Proteomes" id="UP000664360">
    <property type="component" value="Chromosome"/>
</dbReference>
<accession>A0ABZ2STL1</accession>
<keyword evidence="6" id="KW-1185">Reference proteome</keyword>
<evidence type="ECO:0000256" key="1">
    <source>
        <dbReference type="ARBA" id="ARBA00022729"/>
    </source>
</evidence>
<protein>
    <recommendedName>
        <fullName evidence="4">DUF4352 domain-containing protein</fullName>
    </recommendedName>
</protein>
<evidence type="ECO:0000256" key="2">
    <source>
        <dbReference type="SAM" id="MobiDB-lite"/>
    </source>
</evidence>
<keyword evidence="3" id="KW-0812">Transmembrane</keyword>
<sequence length="199" mass="21721">MGKKVMGSDGKMYKVKKPFYQRVWFWLIAVIVVFIGVGTLGGGDNESGSNVKKVDSEEKSTSTESTTEGQKEETFKIGDTASIDGYEIKVNSVEFQDGSEYNKPAEGKQFVIINITITNNTDEKQSFNPLDYSLNEDGVSSSTGFTYADGVDSLSSGDLDKGASVTGNLVGEANPNSKLKLRYQGNFFLSDHEVDFDLN</sequence>
<dbReference type="Gene3D" id="2.60.40.1240">
    <property type="match status" value="1"/>
</dbReference>
<feature type="transmembrane region" description="Helical" evidence="3">
    <location>
        <begin position="23"/>
        <end position="43"/>
    </location>
</feature>
<dbReference type="RefSeq" id="WP_206855309.1">
    <property type="nucleotide sequence ID" value="NZ_CP147250.1"/>
</dbReference>
<dbReference type="InterPro" id="IPR029051">
    <property type="entry name" value="DUF4352"/>
</dbReference>
<feature type="region of interest" description="Disordered" evidence="2">
    <location>
        <begin position="45"/>
        <end position="74"/>
    </location>
</feature>
<feature type="compositionally biased region" description="Basic and acidic residues" evidence="2">
    <location>
        <begin position="52"/>
        <end position="61"/>
    </location>
</feature>
<feature type="domain" description="DUF4352" evidence="4">
    <location>
        <begin position="75"/>
        <end position="191"/>
    </location>
</feature>
<organism evidence="5 6">
    <name type="scientific">Candidatus Enterococcus mangumiae</name>
    <dbReference type="NCBI Taxonomy" id="2230878"/>
    <lineage>
        <taxon>Bacteria</taxon>
        <taxon>Bacillati</taxon>
        <taxon>Bacillota</taxon>
        <taxon>Bacilli</taxon>
        <taxon>Lactobacillales</taxon>
        <taxon>Enterococcaceae</taxon>
        <taxon>Enterococcus</taxon>
    </lineage>
</organism>
<dbReference type="Pfam" id="PF11611">
    <property type="entry name" value="DUF4352"/>
    <property type="match status" value="1"/>
</dbReference>
<reference evidence="5 6" key="2">
    <citation type="submission" date="2024-03" db="EMBL/GenBank/DDBJ databases">
        <title>The Genome Sequence of Enterococcus sp. DIV1094.</title>
        <authorList>
            <consortium name="The Broad Institute Genomics Platform"/>
            <consortium name="The Broad Institute Microbial Omics Core"/>
            <consortium name="The Broad Institute Genomic Center for Infectious Diseases"/>
            <person name="Earl A."/>
            <person name="Manson A."/>
            <person name="Gilmore M."/>
            <person name="Schwartman J."/>
            <person name="Shea T."/>
            <person name="Abouelleil A."/>
            <person name="Cao P."/>
            <person name="Chapman S."/>
            <person name="Cusick C."/>
            <person name="Young S."/>
            <person name="Neafsey D."/>
            <person name="Nusbaum C."/>
            <person name="Birren B."/>
        </authorList>
    </citation>
    <scope>NUCLEOTIDE SEQUENCE [LARGE SCALE GENOMIC DNA]</scope>
    <source>
        <strain evidence="5 6">DIV1094</strain>
    </source>
</reference>
<proteinExistence type="predicted"/>
<reference evidence="5 6" key="1">
    <citation type="submission" date="2021-03" db="EMBL/GenBank/DDBJ databases">
        <authorList>
            <person name="Gilmore M.S."/>
            <person name="Schwartzman J."/>
            <person name="Van Tyne D."/>
            <person name="Martin M."/>
            <person name="Earl A.M."/>
            <person name="Manson A.L."/>
            <person name="Straub T."/>
            <person name="Salamzade R."/>
            <person name="Saavedra J."/>
            <person name="Lebreton F."/>
            <person name="Prichula J."/>
            <person name="Schaufler K."/>
            <person name="Gaca A."/>
            <person name="Sgardioli B."/>
            <person name="Wagenaar J."/>
            <person name="Strong T."/>
        </authorList>
    </citation>
    <scope>NUCLEOTIDE SEQUENCE [LARGE SCALE GENOMIC DNA]</scope>
    <source>
        <strain evidence="5 6">DIV1094</strain>
    </source>
</reference>
<gene>
    <name evidence="5" type="ORF">DOK79_000565</name>
</gene>
<evidence type="ECO:0000313" key="6">
    <source>
        <dbReference type="Proteomes" id="UP000664360"/>
    </source>
</evidence>
<keyword evidence="3" id="KW-0472">Membrane</keyword>
<evidence type="ECO:0000256" key="3">
    <source>
        <dbReference type="SAM" id="Phobius"/>
    </source>
</evidence>
<dbReference type="EMBL" id="CP147250">
    <property type="protein sequence ID" value="WYJ79058.1"/>
    <property type="molecule type" value="Genomic_DNA"/>
</dbReference>
<dbReference type="InterPro" id="IPR029050">
    <property type="entry name" value="Immunoprotect_excell_Ig-like"/>
</dbReference>
<name>A0ABZ2STL1_9ENTE</name>
<keyword evidence="3" id="KW-1133">Transmembrane helix</keyword>
<keyword evidence="1" id="KW-0732">Signal</keyword>
<evidence type="ECO:0000259" key="4">
    <source>
        <dbReference type="Pfam" id="PF11611"/>
    </source>
</evidence>
<evidence type="ECO:0000313" key="5">
    <source>
        <dbReference type="EMBL" id="WYJ79058.1"/>
    </source>
</evidence>